<keyword evidence="2" id="KW-1133">Transmembrane helix</keyword>
<dbReference type="Proteomes" id="UP000324022">
    <property type="component" value="Unassembled WGS sequence"/>
</dbReference>
<evidence type="ECO:0000256" key="2">
    <source>
        <dbReference type="SAM" id="Phobius"/>
    </source>
</evidence>
<feature type="transmembrane region" description="Helical" evidence="2">
    <location>
        <begin position="12"/>
        <end position="32"/>
    </location>
</feature>
<dbReference type="AlphaFoldDB" id="A0A5C3EM36"/>
<evidence type="ECO:0000256" key="1">
    <source>
        <dbReference type="SAM" id="MobiDB-lite"/>
    </source>
</evidence>
<dbReference type="GO" id="GO:0005778">
    <property type="term" value="C:peroxisomal membrane"/>
    <property type="evidence" value="ECO:0007669"/>
    <property type="project" value="InterPro"/>
</dbReference>
<keyword evidence="2" id="KW-0472">Membrane</keyword>
<feature type="compositionally biased region" description="Low complexity" evidence="1">
    <location>
        <begin position="185"/>
        <end position="197"/>
    </location>
</feature>
<evidence type="ECO:0000313" key="3">
    <source>
        <dbReference type="EMBL" id="SPO31724.1"/>
    </source>
</evidence>
<keyword evidence="4" id="KW-1185">Reference proteome</keyword>
<dbReference type="OrthoDB" id="45930at2759"/>
<dbReference type="EMBL" id="OOIN01000040">
    <property type="protein sequence ID" value="SPO31724.1"/>
    <property type="molecule type" value="Genomic_DNA"/>
</dbReference>
<organism evidence="3 4">
    <name type="scientific">Ustilago trichophora</name>
    <dbReference type="NCBI Taxonomy" id="86804"/>
    <lineage>
        <taxon>Eukaryota</taxon>
        <taxon>Fungi</taxon>
        <taxon>Dikarya</taxon>
        <taxon>Basidiomycota</taxon>
        <taxon>Ustilaginomycotina</taxon>
        <taxon>Ustilaginomycetes</taxon>
        <taxon>Ustilaginales</taxon>
        <taxon>Ustilaginaceae</taxon>
        <taxon>Ustilago</taxon>
    </lineage>
</organism>
<feature type="compositionally biased region" description="Polar residues" evidence="1">
    <location>
        <begin position="127"/>
        <end position="136"/>
    </location>
</feature>
<name>A0A5C3EM36_9BASI</name>
<dbReference type="PANTHER" id="PTHR28080">
    <property type="entry name" value="PEROXISOMAL BIOGENESIS FACTOR 3"/>
    <property type="match status" value="1"/>
</dbReference>
<dbReference type="Pfam" id="PF04882">
    <property type="entry name" value="Peroxin-3"/>
    <property type="match status" value="1"/>
</dbReference>
<feature type="region of interest" description="Disordered" evidence="1">
    <location>
        <begin position="94"/>
        <end position="213"/>
    </location>
</feature>
<accession>A0A5C3EM36</accession>
<dbReference type="PANTHER" id="PTHR28080:SF1">
    <property type="entry name" value="PEROXISOMAL BIOGENESIS FACTOR 3"/>
    <property type="match status" value="1"/>
</dbReference>
<dbReference type="GO" id="GO:0030674">
    <property type="term" value="F:protein-macromolecule adaptor activity"/>
    <property type="evidence" value="ECO:0007669"/>
    <property type="project" value="TreeGrafter"/>
</dbReference>
<dbReference type="GO" id="GO:0045046">
    <property type="term" value="P:protein import into peroxisome membrane"/>
    <property type="evidence" value="ECO:0007669"/>
    <property type="project" value="TreeGrafter"/>
</dbReference>
<proteinExistence type="predicted"/>
<keyword evidence="2" id="KW-0812">Transmembrane</keyword>
<evidence type="ECO:0000313" key="4">
    <source>
        <dbReference type="Proteomes" id="UP000324022"/>
    </source>
</evidence>
<reference evidence="3 4" key="1">
    <citation type="submission" date="2018-03" db="EMBL/GenBank/DDBJ databases">
        <authorList>
            <person name="Guldener U."/>
        </authorList>
    </citation>
    <scope>NUCLEOTIDE SEQUENCE [LARGE SCALE GENOMIC DNA]</scope>
    <source>
        <strain evidence="3 4">NBRC100155</strain>
    </source>
</reference>
<feature type="compositionally biased region" description="Low complexity" evidence="1">
    <location>
        <begin position="141"/>
        <end position="161"/>
    </location>
</feature>
<sequence>MTSWWRKTSRYLSSHSNFFVITGGLVGGAYLVSQYAISKFQQIQEKLVNDKNAKENLRRRFAQNQEDCTFTVLALLPTLGDQLFSKHNVEELTESLRSQAAPPLVTPPPVEHSDPVTSIDPQEEQTKPSNSPTEAAQPSVPEATPATTASSSEQQSTPAEPTGADAPSPQLNPLAKSFIPGNFGASSSSESAPATSELDSTPVPEGTHQDAETTISNGIGSETVVSLQETSTPQTVAEVAAKPAEPAQQTEQALKDAWVPTQPENSHLDAQEQRNKILADRQAKLRLWNDLKLTSFTRTITSLYCVVLLTLQTHIQLNLIGRFAYLASVEALARESDDASNSHPASLSDVSPGLDHDTERLYLTFSWWFLHRGWDRLSDRVSIAIEKTFASLSVKAQLSMADFRALLNDARYLIEHDGPAASQSIEQPAWKRSNFMDVLLPDSIEDEVNVLVGAGALDADTAQLALVTNHKLRALLDETKDIIESQDFGTILALCIDRVFETFYESLNPTFGIQKTGKLDSTIQIEPLSALESRFQEITEEMQHGKRVRLASLFPLVSRQSQMAIRGVPNEYIEALADSKELRAFSAVLYAAWSSL</sequence>
<protein>
    <submittedName>
        <fullName evidence="3">Related to Peroxisomal assembly protein PEX3</fullName>
    </submittedName>
</protein>
<dbReference type="InterPro" id="IPR006966">
    <property type="entry name" value="Peroxin-3"/>
</dbReference>
<gene>
    <name evidence="3" type="ORF">UTRI_06570_B</name>
</gene>